<gene>
    <name evidence="4" type="ORF">NQ317_018268</name>
</gene>
<keyword evidence="3" id="KW-0539">Nucleus</keyword>
<comment type="caution">
    <text evidence="4">The sequence shown here is derived from an EMBL/GenBank/DDBJ whole genome shotgun (WGS) entry which is preliminary data.</text>
</comment>
<name>A0ABQ9K5V7_9CUCU</name>
<comment type="subcellular location">
    <subcellularLocation>
        <location evidence="1">Nucleus</location>
    </subcellularLocation>
</comment>
<dbReference type="Pfam" id="PF04931">
    <property type="entry name" value="DNA_pol_phi"/>
    <property type="match status" value="2"/>
</dbReference>
<accession>A0ABQ9K5V7</accession>
<dbReference type="PANTHER" id="PTHR13213:SF2">
    <property type="entry name" value="MYB-BINDING PROTEIN 1A"/>
    <property type="match status" value="1"/>
</dbReference>
<dbReference type="EMBL" id="JAPWTJ010000018">
    <property type="protein sequence ID" value="KAJ8985239.1"/>
    <property type="molecule type" value="Genomic_DNA"/>
</dbReference>
<evidence type="ECO:0000313" key="4">
    <source>
        <dbReference type="EMBL" id="KAJ8985239.1"/>
    </source>
</evidence>
<evidence type="ECO:0000313" key="5">
    <source>
        <dbReference type="Proteomes" id="UP001162164"/>
    </source>
</evidence>
<dbReference type="Proteomes" id="UP001162164">
    <property type="component" value="Unassembled WGS sequence"/>
</dbReference>
<evidence type="ECO:0000256" key="2">
    <source>
        <dbReference type="ARBA" id="ARBA00006809"/>
    </source>
</evidence>
<evidence type="ECO:0000256" key="1">
    <source>
        <dbReference type="ARBA" id="ARBA00004123"/>
    </source>
</evidence>
<keyword evidence="5" id="KW-1185">Reference proteome</keyword>
<dbReference type="InterPro" id="IPR016024">
    <property type="entry name" value="ARM-type_fold"/>
</dbReference>
<comment type="similarity">
    <text evidence="2">Belongs to the MYBBP1A family.</text>
</comment>
<dbReference type="InterPro" id="IPR007015">
    <property type="entry name" value="DNA_pol_V/MYBBP1A"/>
</dbReference>
<dbReference type="SUPFAM" id="SSF48371">
    <property type="entry name" value="ARM repeat"/>
    <property type="match status" value="1"/>
</dbReference>
<sequence length="344" mass="39205">MRRVSKKSTRKIEKTILDNFSNIISQNEKLRIKSSVNLLRHLAENKNEGNENEINYALGRLIRGLGSSTPSARAGFYTVLVALINLSDLTVENIFELLNKQLHKGGGNTKGENADISIGQILACGAILKSELTKKILDLLLKASKERIYLNLVAYTFIVNKILEKLVREKLFVLKTIPRLTAVKHPVYDMIGKVLAKSEHLPVFLMETDKILHRPNRNKHLIVINLFSIILQNLEDKSIVPMILTRNFIQQTLNYFKMTGGKNKDAEFQQYMQTFFESLLKALSPEEVNLKIKISVLKKLLFYPGTFIFEKVTRSKIIQHITLRLDKEGIKKLAMVYRGVVDGS</sequence>
<evidence type="ECO:0000256" key="3">
    <source>
        <dbReference type="ARBA" id="ARBA00023242"/>
    </source>
</evidence>
<reference evidence="4" key="1">
    <citation type="journal article" date="2023" name="Insect Mol. Biol.">
        <title>Genome sequencing provides insights into the evolution of gene families encoding plant cell wall-degrading enzymes in longhorned beetles.</title>
        <authorList>
            <person name="Shin N.R."/>
            <person name="Okamura Y."/>
            <person name="Kirsch R."/>
            <person name="Pauchet Y."/>
        </authorList>
    </citation>
    <scope>NUCLEOTIDE SEQUENCE</scope>
    <source>
        <strain evidence="4">MMC_N1</strain>
    </source>
</reference>
<organism evidence="4 5">
    <name type="scientific">Molorchus minor</name>
    <dbReference type="NCBI Taxonomy" id="1323400"/>
    <lineage>
        <taxon>Eukaryota</taxon>
        <taxon>Metazoa</taxon>
        <taxon>Ecdysozoa</taxon>
        <taxon>Arthropoda</taxon>
        <taxon>Hexapoda</taxon>
        <taxon>Insecta</taxon>
        <taxon>Pterygota</taxon>
        <taxon>Neoptera</taxon>
        <taxon>Endopterygota</taxon>
        <taxon>Coleoptera</taxon>
        <taxon>Polyphaga</taxon>
        <taxon>Cucujiformia</taxon>
        <taxon>Chrysomeloidea</taxon>
        <taxon>Cerambycidae</taxon>
        <taxon>Lamiinae</taxon>
        <taxon>Monochamini</taxon>
        <taxon>Molorchus</taxon>
    </lineage>
</organism>
<proteinExistence type="inferred from homology"/>
<protein>
    <submittedName>
        <fullName evidence="4">Uncharacterized protein</fullName>
    </submittedName>
</protein>
<dbReference type="PANTHER" id="PTHR13213">
    <property type="entry name" value="MYB-BINDING PROTEIN 1A FAMILY MEMBER"/>
    <property type="match status" value="1"/>
</dbReference>